<feature type="transmembrane region" description="Helical" evidence="1">
    <location>
        <begin position="12"/>
        <end position="45"/>
    </location>
</feature>
<reference evidence="2 3" key="1">
    <citation type="submission" date="2018-08" db="EMBL/GenBank/DDBJ databases">
        <title>Genomic Encyclopedia of Archaeal and Bacterial Type Strains, Phase II (KMG-II): from individual species to whole genera.</title>
        <authorList>
            <person name="Goeker M."/>
        </authorList>
    </citation>
    <scope>NUCLEOTIDE SEQUENCE [LARGE SCALE GENOMIC DNA]</scope>
    <source>
        <strain evidence="2 3">ATCC 27112</strain>
    </source>
</reference>
<feature type="transmembrane region" description="Helical" evidence="1">
    <location>
        <begin position="65"/>
        <end position="89"/>
    </location>
</feature>
<evidence type="ECO:0000313" key="3">
    <source>
        <dbReference type="Proteomes" id="UP000266506"/>
    </source>
</evidence>
<proteinExistence type="predicted"/>
<dbReference type="RefSeq" id="WP_119016208.1">
    <property type="nucleotide sequence ID" value="NZ_QXEV01000009.1"/>
</dbReference>
<name>A0A397RQA1_9MOLU</name>
<protein>
    <submittedName>
        <fullName evidence="2">Uncharacterized protein</fullName>
    </submittedName>
</protein>
<keyword evidence="1" id="KW-0812">Transmembrane</keyword>
<feature type="transmembrane region" description="Helical" evidence="1">
    <location>
        <begin position="101"/>
        <end position="118"/>
    </location>
</feature>
<accession>A0A397RQA1</accession>
<dbReference type="Proteomes" id="UP000266506">
    <property type="component" value="Unassembled WGS sequence"/>
</dbReference>
<keyword evidence="1" id="KW-1133">Transmembrane helix</keyword>
<keyword evidence="1" id="KW-0472">Membrane</keyword>
<dbReference type="InParanoid" id="A0A397RQA1"/>
<feature type="transmembrane region" description="Helical" evidence="1">
    <location>
        <begin position="257"/>
        <end position="276"/>
    </location>
</feature>
<dbReference type="AlphaFoldDB" id="A0A397RQA1"/>
<dbReference type="EMBL" id="QXEV01000009">
    <property type="protein sequence ID" value="RIA75888.1"/>
    <property type="molecule type" value="Genomic_DNA"/>
</dbReference>
<evidence type="ECO:0000313" key="2">
    <source>
        <dbReference type="EMBL" id="RIA75888.1"/>
    </source>
</evidence>
<keyword evidence="3" id="KW-1185">Reference proteome</keyword>
<organism evidence="2 3">
    <name type="scientific">Anaeroplasma bactoclasticum</name>
    <dbReference type="NCBI Taxonomy" id="2088"/>
    <lineage>
        <taxon>Bacteria</taxon>
        <taxon>Bacillati</taxon>
        <taxon>Mycoplasmatota</taxon>
        <taxon>Mollicutes</taxon>
        <taxon>Anaeroplasmatales</taxon>
        <taxon>Anaeroplasmataceae</taxon>
        <taxon>Anaeroplasma</taxon>
    </lineage>
</organism>
<feature type="transmembrane region" description="Helical" evidence="1">
    <location>
        <begin position="130"/>
        <end position="150"/>
    </location>
</feature>
<evidence type="ECO:0000256" key="1">
    <source>
        <dbReference type="SAM" id="Phobius"/>
    </source>
</evidence>
<comment type="caution">
    <text evidence="2">The sequence shown here is derived from an EMBL/GenBank/DDBJ whole genome shotgun (WGS) entry which is preliminary data.</text>
</comment>
<feature type="transmembrane region" description="Helical" evidence="1">
    <location>
        <begin position="232"/>
        <end position="251"/>
    </location>
</feature>
<gene>
    <name evidence="2" type="ORF">EI71_01061</name>
</gene>
<sequence>MNNKTIILERVTWIFSFVVSLLTCLFIVYMFLGLALLNTILPMIVIPAAVVAKSTEALEKMDGQLFMVPFYIIIALVYIYGAVVAIKSFVYYKTRRKNGNYARCSLTSLAFMIPVLGFTVNDGVAVYGNLFIYIFVLDYVLVLLSLINIYAKEDNKINLSKLFNLVSLPIILGGFLYYIMNYRLLDTYEYFSEVATRYSKNWTIPSIYAFIGFVAVSIYMMNLTDLYLGEKASSIFGILFSLFLTPAITLAYFEGDIIPGVIITSFFIVTVVLNVLSIISYKEKNKCLNESLVIE</sequence>
<feature type="transmembrane region" description="Helical" evidence="1">
    <location>
        <begin position="202"/>
        <end position="220"/>
    </location>
</feature>
<feature type="transmembrane region" description="Helical" evidence="1">
    <location>
        <begin position="162"/>
        <end position="182"/>
    </location>
</feature>